<evidence type="ECO:0000256" key="3">
    <source>
        <dbReference type="ARBA" id="ARBA00022786"/>
    </source>
</evidence>
<dbReference type="PROSITE" id="PS00678">
    <property type="entry name" value="WD_REPEATS_1"/>
    <property type="match status" value="2"/>
</dbReference>
<dbReference type="Gene3D" id="1.20.1280.50">
    <property type="match status" value="1"/>
</dbReference>
<dbReference type="Pfam" id="PF00400">
    <property type="entry name" value="WD40"/>
    <property type="match status" value="5"/>
</dbReference>
<proteinExistence type="predicted"/>
<dbReference type="PROSITE" id="PS50082">
    <property type="entry name" value="WD_REPEATS_2"/>
    <property type="match status" value="5"/>
</dbReference>
<feature type="repeat" description="WD" evidence="4">
    <location>
        <begin position="302"/>
        <end position="341"/>
    </location>
</feature>
<evidence type="ECO:0000256" key="1">
    <source>
        <dbReference type="ARBA" id="ARBA00022574"/>
    </source>
</evidence>
<dbReference type="InterPro" id="IPR036047">
    <property type="entry name" value="F-box-like_dom_sf"/>
</dbReference>
<dbReference type="Pfam" id="PF12937">
    <property type="entry name" value="F-box-like"/>
    <property type="match status" value="1"/>
</dbReference>
<dbReference type="InterPro" id="IPR019775">
    <property type="entry name" value="WD40_repeat_CS"/>
</dbReference>
<sequence>MSVTMEELLSRLEQWNPPDQVEFVTSAIAQMSAGQQREIKQFLDSLLQRDFISLLYTRSYQNIAEEILSFLDADSLAAAESVCSIWRDVILQGRLWQRLIQYRAKQDCMWRQVLFRLDLVRYFHWSSYDPVWLEYQNEMVSVAETVGVGSFHSPICKKSDSAISSSSVDYKQEHSSVYRCLYFHLAQLTNFDDRMILSASSDTTVRSWSIATGESLCTLRHHREGVLHLRFMADTLVTCSRDNTVAVLRIISPSDIRFLCSLTGHKASVNVVDFDSKYILSGGGDRTIRVWSMTTLTLASTLVGHRRGVDCLHYHGQLAVSGSSDLTVRIWDVESSQCLRILEGHKELVRCLRFNETHIVSGAYDGTMKIWDLRAALDLNTPQDNLCVATLREHSSRVFRLQFDTLQIVSSSHDNSVLIWDFFVGTDDLVENISDLVKLGLPQKPASSIGISSASSLSAMEQCLTQRLLSRSYSSSAGDQIGSNCDAQYQLRLGWL</sequence>
<evidence type="ECO:0000313" key="7">
    <source>
        <dbReference type="Proteomes" id="UP001497525"/>
    </source>
</evidence>
<keyword evidence="3" id="KW-0833">Ubl conjugation pathway</keyword>
<evidence type="ECO:0000313" key="6">
    <source>
        <dbReference type="EMBL" id="CAL5138154.1"/>
    </source>
</evidence>
<dbReference type="InterPro" id="IPR050995">
    <property type="entry name" value="WD-F-box_domain-protein"/>
</dbReference>
<evidence type="ECO:0000256" key="2">
    <source>
        <dbReference type="ARBA" id="ARBA00022737"/>
    </source>
</evidence>
<evidence type="ECO:0000256" key="4">
    <source>
        <dbReference type="PROSITE-ProRule" id="PRU00221"/>
    </source>
</evidence>
<feature type="domain" description="D" evidence="5">
    <location>
        <begin position="9"/>
        <end position="48"/>
    </location>
</feature>
<dbReference type="InterPro" id="IPR001810">
    <property type="entry name" value="F-box_dom"/>
</dbReference>
<dbReference type="AlphaFoldDB" id="A0AAV2TPI2"/>
<dbReference type="InterPro" id="IPR021977">
    <property type="entry name" value="Beta-TrCP_D"/>
</dbReference>
<protein>
    <recommendedName>
        <fullName evidence="5">D domain-containing protein</fullName>
    </recommendedName>
</protein>
<comment type="caution">
    <text evidence="6">The sequence shown here is derived from an EMBL/GenBank/DDBJ whole genome shotgun (WGS) entry which is preliminary data.</text>
</comment>
<dbReference type="SMART" id="SM01028">
    <property type="entry name" value="Beta-TrCP_D"/>
    <property type="match status" value="1"/>
</dbReference>
<gene>
    <name evidence="6" type="ORF">CDAUBV1_LOCUS12768</name>
</gene>
<dbReference type="InterPro" id="IPR020472">
    <property type="entry name" value="WD40_PAC1"/>
</dbReference>
<dbReference type="SMART" id="SM00320">
    <property type="entry name" value="WD40"/>
    <property type="match status" value="6"/>
</dbReference>
<accession>A0AAV2TPI2</accession>
<reference evidence="6" key="1">
    <citation type="submission" date="2024-06" db="EMBL/GenBank/DDBJ databases">
        <authorList>
            <person name="Liu X."/>
            <person name="Lenzi L."/>
            <person name="Haldenby T S."/>
            <person name="Uol C."/>
        </authorList>
    </citation>
    <scope>NUCLEOTIDE SEQUENCE</scope>
</reference>
<feature type="repeat" description="WD" evidence="4">
    <location>
        <begin position="262"/>
        <end position="301"/>
    </location>
</feature>
<dbReference type="Gene3D" id="6.10.250.1840">
    <property type="match status" value="1"/>
</dbReference>
<dbReference type="Proteomes" id="UP001497525">
    <property type="component" value="Unassembled WGS sequence"/>
</dbReference>
<dbReference type="SUPFAM" id="SSF81383">
    <property type="entry name" value="F-box domain"/>
    <property type="match status" value="1"/>
</dbReference>
<name>A0AAV2TPI2_CALDB</name>
<dbReference type="PROSITE" id="PS50294">
    <property type="entry name" value="WD_REPEATS_REGION"/>
    <property type="match status" value="4"/>
</dbReference>
<keyword evidence="1 4" id="KW-0853">WD repeat</keyword>
<dbReference type="PANTHER" id="PTHR14604">
    <property type="entry name" value="WD40 REPEAT PF20"/>
    <property type="match status" value="1"/>
</dbReference>
<dbReference type="EMBL" id="CAXLJL010000478">
    <property type="protein sequence ID" value="CAL5138154.1"/>
    <property type="molecule type" value="Genomic_DNA"/>
</dbReference>
<dbReference type="InterPro" id="IPR036322">
    <property type="entry name" value="WD40_repeat_dom_sf"/>
</dbReference>
<organism evidence="6 7">
    <name type="scientific">Calicophoron daubneyi</name>
    <name type="common">Rumen fluke</name>
    <name type="synonym">Paramphistomum daubneyi</name>
    <dbReference type="NCBI Taxonomy" id="300641"/>
    <lineage>
        <taxon>Eukaryota</taxon>
        <taxon>Metazoa</taxon>
        <taxon>Spiralia</taxon>
        <taxon>Lophotrochozoa</taxon>
        <taxon>Platyhelminthes</taxon>
        <taxon>Trematoda</taxon>
        <taxon>Digenea</taxon>
        <taxon>Plagiorchiida</taxon>
        <taxon>Pronocephalata</taxon>
        <taxon>Paramphistomoidea</taxon>
        <taxon>Paramphistomidae</taxon>
        <taxon>Calicophoron</taxon>
    </lineage>
</organism>
<dbReference type="PRINTS" id="PR00320">
    <property type="entry name" value="GPROTEINBRPT"/>
</dbReference>
<dbReference type="GO" id="GO:0046983">
    <property type="term" value="F:protein dimerization activity"/>
    <property type="evidence" value="ECO:0007669"/>
    <property type="project" value="InterPro"/>
</dbReference>
<dbReference type="InterPro" id="IPR001680">
    <property type="entry name" value="WD40_rpt"/>
</dbReference>
<dbReference type="Gene3D" id="2.130.10.10">
    <property type="entry name" value="YVTN repeat-like/Quinoprotein amine dehydrogenase"/>
    <property type="match status" value="1"/>
</dbReference>
<dbReference type="InterPro" id="IPR015943">
    <property type="entry name" value="WD40/YVTN_repeat-like_dom_sf"/>
</dbReference>
<dbReference type="SUPFAM" id="SSF50978">
    <property type="entry name" value="WD40 repeat-like"/>
    <property type="match status" value="1"/>
</dbReference>
<feature type="repeat" description="WD" evidence="4">
    <location>
        <begin position="342"/>
        <end position="381"/>
    </location>
</feature>
<keyword evidence="2" id="KW-0677">Repeat</keyword>
<dbReference type="PANTHER" id="PTHR14604:SF4">
    <property type="entry name" value="F-BOX DOMAIN-CONTAINING PROTEIN"/>
    <property type="match status" value="1"/>
</dbReference>
<feature type="repeat" description="WD" evidence="4">
    <location>
        <begin position="391"/>
        <end position="421"/>
    </location>
</feature>
<feature type="repeat" description="WD" evidence="4">
    <location>
        <begin position="192"/>
        <end position="218"/>
    </location>
</feature>
<evidence type="ECO:0000259" key="5">
    <source>
        <dbReference type="SMART" id="SM01028"/>
    </source>
</evidence>
<dbReference type="CDD" id="cd00200">
    <property type="entry name" value="WD40"/>
    <property type="match status" value="1"/>
</dbReference>